<dbReference type="GO" id="GO:0009409">
    <property type="term" value="P:response to cold"/>
    <property type="evidence" value="ECO:0007669"/>
    <property type="project" value="InterPro"/>
</dbReference>
<name>F2EIE8_HORVV</name>
<reference evidence="2" key="1">
    <citation type="journal article" date="2011" name="Plant Physiol.">
        <title>Comprehensive sequence analysis of 24,783 barley full-length cDNAs derived from 12 clone libraries.</title>
        <authorList>
            <person name="Matsumoto T."/>
            <person name="Tanaka T."/>
            <person name="Sakai H."/>
            <person name="Amano N."/>
            <person name="Kanamori H."/>
            <person name="Kurita K."/>
            <person name="Kikuta A."/>
            <person name="Kamiya K."/>
            <person name="Yamamoto M."/>
            <person name="Ikawa H."/>
            <person name="Fujii N."/>
            <person name="Hori K."/>
            <person name="Itoh T."/>
            <person name="Sato K."/>
        </authorList>
    </citation>
    <scope>NUCLEOTIDE SEQUENCE</scope>
    <source>
        <tissue evidence="2">Seed</tissue>
    </source>
</reference>
<dbReference type="HOGENOM" id="CLU_075435_1_0_1"/>
<feature type="region of interest" description="Disordered" evidence="1">
    <location>
        <begin position="154"/>
        <end position="199"/>
    </location>
</feature>
<accession>F2EIE8</accession>
<proteinExistence type="evidence at transcript level"/>
<evidence type="ECO:0000313" key="2">
    <source>
        <dbReference type="EMBL" id="BAK07120.1"/>
    </source>
</evidence>
<evidence type="ECO:0000256" key="1">
    <source>
        <dbReference type="SAM" id="MobiDB-lite"/>
    </source>
</evidence>
<dbReference type="AlphaFoldDB" id="F2EIE8"/>
<dbReference type="OMA" id="MSDQNFI"/>
<dbReference type="PANTHER" id="PTHR33676">
    <property type="entry name" value="COLD REGULATED PROTEIN 27"/>
    <property type="match status" value="1"/>
</dbReference>
<organism evidence="2">
    <name type="scientific">Hordeum vulgare subsp. vulgare</name>
    <name type="common">Domesticated barley</name>
    <dbReference type="NCBI Taxonomy" id="112509"/>
    <lineage>
        <taxon>Eukaryota</taxon>
        <taxon>Viridiplantae</taxon>
        <taxon>Streptophyta</taxon>
        <taxon>Embryophyta</taxon>
        <taxon>Tracheophyta</taxon>
        <taxon>Spermatophyta</taxon>
        <taxon>Magnoliopsida</taxon>
        <taxon>Liliopsida</taxon>
        <taxon>Poales</taxon>
        <taxon>Poaceae</taxon>
        <taxon>BOP clade</taxon>
        <taxon>Pooideae</taxon>
        <taxon>Triticodae</taxon>
        <taxon>Triticeae</taxon>
        <taxon>Hordeinae</taxon>
        <taxon>Hordeum</taxon>
    </lineage>
</organism>
<protein>
    <submittedName>
        <fullName evidence="2">Predicted protein</fullName>
    </submittedName>
</protein>
<dbReference type="EMBL" id="AK375925">
    <property type="protein sequence ID" value="BAK07120.1"/>
    <property type="molecule type" value="mRNA"/>
</dbReference>
<feature type="compositionally biased region" description="Acidic residues" evidence="1">
    <location>
        <begin position="166"/>
        <end position="176"/>
    </location>
</feature>
<dbReference type="ExpressionAtlas" id="F2EIE8">
    <property type="expression patterns" value="baseline"/>
</dbReference>
<feature type="region of interest" description="Disordered" evidence="1">
    <location>
        <begin position="110"/>
        <end position="139"/>
    </location>
</feature>
<feature type="compositionally biased region" description="Polar residues" evidence="1">
    <location>
        <begin position="155"/>
        <end position="165"/>
    </location>
</feature>
<dbReference type="GO" id="GO:0042752">
    <property type="term" value="P:regulation of circadian rhythm"/>
    <property type="evidence" value="ECO:0007669"/>
    <property type="project" value="InterPro"/>
</dbReference>
<dbReference type="PANTHER" id="PTHR33676:SF26">
    <property type="entry name" value="EXPRESSED PROTEIN"/>
    <property type="match status" value="1"/>
</dbReference>
<dbReference type="InterPro" id="IPR044678">
    <property type="entry name" value="COR27/28"/>
</dbReference>
<feature type="compositionally biased region" description="Polar residues" evidence="1">
    <location>
        <begin position="188"/>
        <end position="199"/>
    </location>
</feature>
<sequence>MAHVYLDGSVKAKIRIAQGNQVTDLMSSGWTDERHTDYISSMEASFINRLYNHGNNADKKDPGANGFKVLQRGAVVWKKVEFERPNACAQVGAKQSPPASRWIQRFTSRDCSSSAGGDGAETSVGDHESGIRTIPGGTPLFHRRELGACKGENLLNENSEGSDQNFADDDEAEVDEESSKACKKRRLSSSSTYCPQMTK</sequence>